<evidence type="ECO:0000313" key="3">
    <source>
        <dbReference type="EMBL" id="ESZ89812.1"/>
    </source>
</evidence>
<dbReference type="AlphaFoldDB" id="W9BZ29"/>
<feature type="region of interest" description="Disordered" evidence="1">
    <location>
        <begin position="48"/>
        <end position="179"/>
    </location>
</feature>
<sequence>MYSDKIATFESHNAAAWDAESEIGDVERVPTSANRTGLRPAVVQQELFRSNPASRGRDNGVRGRGINGGVRGRGIDSGVRGRGRGTDRGSGRDGSHRGGGVTRGNLSGNASRGGHHSVPAGRGNGRLVESAPRRGHFRDGTGSSHVPSITHRADHELPRRPVLKPREPGVNSNTGWANPTPLLTDARKVYLENEAALRNNTKRFLKKPVDGELYSAIGFYQWPVKEDSPEDLFREQLKDLDHLKTGWRVFIDWNSSRRWLRIRAPPPSGQIEVTEVIKGIRQAVESARARAIMDAPVFIVVPPRRSTESTLLVARADKVPRSDGQKHLYDLEFSKQPSIEELKKQSVSRSSKVEANVEKFRTELNKNLNELSHLKDRMQMRVNFGELHLTHWQTALTDGKQTLDGFMKMMKRTRTRGVFEKGVDPRIVKWMINIVRNNSAKFMVWSATDYKLSDVKPKHIAKFVVQNSSGETFTIEGDIDKTDGGYQCGAVKVIEDERRNKQIDWNIEIVSETAGTMPDDSFQDLVESCLQPFVRRGMKSQALEERVDKYGFPYPKIAPRSQPGLRVDKVTLQSIYRFKTSSGGYCLEFTINRDWVGLKTTTEPVISAGVAMFHDQWDTEMESNEHTTVDRAWQRDMSNFFPIEGFRGFIEQLDYILDGFHKSKSHFSD</sequence>
<accession>W9BZ29</accession>
<organism evidence="3 4">
    <name type="scientific">Sclerotinia borealis (strain F-4128)</name>
    <dbReference type="NCBI Taxonomy" id="1432307"/>
    <lineage>
        <taxon>Eukaryota</taxon>
        <taxon>Fungi</taxon>
        <taxon>Dikarya</taxon>
        <taxon>Ascomycota</taxon>
        <taxon>Pezizomycotina</taxon>
        <taxon>Leotiomycetes</taxon>
        <taxon>Helotiales</taxon>
        <taxon>Sclerotiniaceae</taxon>
        <taxon>Sclerotinia</taxon>
    </lineage>
</organism>
<protein>
    <recommendedName>
        <fullName evidence="2">DUF7905 domain-containing protein</fullName>
    </recommendedName>
</protein>
<evidence type="ECO:0000313" key="4">
    <source>
        <dbReference type="Proteomes" id="UP000019487"/>
    </source>
</evidence>
<comment type="caution">
    <text evidence="3">The sequence shown here is derived from an EMBL/GenBank/DDBJ whole genome shotgun (WGS) entry which is preliminary data.</text>
</comment>
<dbReference type="OrthoDB" id="4739136at2759"/>
<dbReference type="STRING" id="1432307.W9BZ29"/>
<dbReference type="EMBL" id="AYSA01000769">
    <property type="protein sequence ID" value="ESZ89812.1"/>
    <property type="molecule type" value="Genomic_DNA"/>
</dbReference>
<keyword evidence="4" id="KW-1185">Reference proteome</keyword>
<reference evidence="3 4" key="1">
    <citation type="journal article" date="2014" name="Genome Announc.">
        <title>Draft genome sequence of Sclerotinia borealis, a psychrophilic plant pathogenic fungus.</title>
        <authorList>
            <person name="Mardanov A.V."/>
            <person name="Beletsky A.V."/>
            <person name="Kadnikov V.V."/>
            <person name="Ignatov A.N."/>
            <person name="Ravin N.V."/>
        </authorList>
    </citation>
    <scope>NUCLEOTIDE SEQUENCE [LARGE SCALE GENOMIC DNA]</scope>
    <source>
        <strain evidence="4">F-4157</strain>
    </source>
</reference>
<feature type="domain" description="DUF7905" evidence="2">
    <location>
        <begin position="353"/>
        <end position="642"/>
    </location>
</feature>
<feature type="compositionally biased region" description="Basic and acidic residues" evidence="1">
    <location>
        <begin position="84"/>
        <end position="96"/>
    </location>
</feature>
<name>W9BZ29_SCLBF</name>
<evidence type="ECO:0000256" key="1">
    <source>
        <dbReference type="SAM" id="MobiDB-lite"/>
    </source>
</evidence>
<gene>
    <name evidence="3" type="ORF">SBOR_9808</name>
</gene>
<dbReference type="InterPro" id="IPR057227">
    <property type="entry name" value="DUF7905"/>
</dbReference>
<dbReference type="Proteomes" id="UP000019487">
    <property type="component" value="Unassembled WGS sequence"/>
</dbReference>
<feature type="compositionally biased region" description="Basic and acidic residues" evidence="1">
    <location>
        <begin position="151"/>
        <end position="167"/>
    </location>
</feature>
<feature type="compositionally biased region" description="Gly residues" evidence="1">
    <location>
        <begin position="62"/>
        <end position="72"/>
    </location>
</feature>
<dbReference type="Pfam" id="PF25482">
    <property type="entry name" value="DUF7905"/>
    <property type="match status" value="1"/>
</dbReference>
<proteinExistence type="predicted"/>
<dbReference type="HOGENOM" id="CLU_410581_0_0_1"/>
<evidence type="ECO:0000259" key="2">
    <source>
        <dbReference type="Pfam" id="PF25482"/>
    </source>
</evidence>